<dbReference type="InterPro" id="IPR025110">
    <property type="entry name" value="AMP-bd_C"/>
</dbReference>
<evidence type="ECO:0000259" key="3">
    <source>
        <dbReference type="Pfam" id="PF00501"/>
    </source>
</evidence>
<dbReference type="PANTHER" id="PTHR24096">
    <property type="entry name" value="LONG-CHAIN-FATTY-ACID--COA LIGASE"/>
    <property type="match status" value="1"/>
</dbReference>
<dbReference type="InterPro" id="IPR042099">
    <property type="entry name" value="ANL_N_sf"/>
</dbReference>
<dbReference type="OrthoDB" id="1898221at2759"/>
<dbReference type="SUPFAM" id="SSF56801">
    <property type="entry name" value="Acetyl-CoA synthetase-like"/>
    <property type="match status" value="1"/>
</dbReference>
<reference evidence="5" key="1">
    <citation type="submission" date="2021-06" db="EMBL/GenBank/DDBJ databases">
        <authorList>
            <person name="Kallberg Y."/>
            <person name="Tangrot J."/>
            <person name="Rosling A."/>
        </authorList>
    </citation>
    <scope>NUCLEOTIDE SEQUENCE</scope>
    <source>
        <strain evidence="5">AZ414A</strain>
    </source>
</reference>
<dbReference type="AlphaFoldDB" id="A0A9N9CM39"/>
<dbReference type="Pfam" id="PF00501">
    <property type="entry name" value="AMP-binding"/>
    <property type="match status" value="1"/>
</dbReference>
<proteinExistence type="inferred from homology"/>
<dbReference type="Pfam" id="PF13193">
    <property type="entry name" value="AMP-binding_C"/>
    <property type="match status" value="1"/>
</dbReference>
<keyword evidence="6" id="KW-1185">Reference proteome</keyword>
<dbReference type="PANTHER" id="PTHR24096:SF149">
    <property type="entry name" value="AMP-BINDING DOMAIN-CONTAINING PROTEIN-RELATED"/>
    <property type="match status" value="1"/>
</dbReference>
<dbReference type="FunFam" id="3.30.300.30:FF:000007">
    <property type="entry name" value="4-coumarate--CoA ligase 2"/>
    <property type="match status" value="1"/>
</dbReference>
<dbReference type="EMBL" id="CAJVPK010002030">
    <property type="protein sequence ID" value="CAG8604779.1"/>
    <property type="molecule type" value="Genomic_DNA"/>
</dbReference>
<accession>A0A9N9CM39</accession>
<dbReference type="GO" id="GO:0016405">
    <property type="term" value="F:CoA-ligase activity"/>
    <property type="evidence" value="ECO:0007669"/>
    <property type="project" value="TreeGrafter"/>
</dbReference>
<comment type="caution">
    <text evidence="5">The sequence shown here is derived from an EMBL/GenBank/DDBJ whole genome shotgun (WGS) entry which is preliminary data.</text>
</comment>
<feature type="domain" description="AMP-binding enzyme C-terminal" evidence="4">
    <location>
        <begin position="430"/>
        <end position="510"/>
    </location>
</feature>
<organism evidence="5 6">
    <name type="scientific">Diversispora eburnea</name>
    <dbReference type="NCBI Taxonomy" id="1213867"/>
    <lineage>
        <taxon>Eukaryota</taxon>
        <taxon>Fungi</taxon>
        <taxon>Fungi incertae sedis</taxon>
        <taxon>Mucoromycota</taxon>
        <taxon>Glomeromycotina</taxon>
        <taxon>Glomeromycetes</taxon>
        <taxon>Diversisporales</taxon>
        <taxon>Diversisporaceae</taxon>
        <taxon>Diversispora</taxon>
    </lineage>
</organism>
<evidence type="ECO:0000256" key="2">
    <source>
        <dbReference type="ARBA" id="ARBA00022598"/>
    </source>
</evidence>
<keyword evidence="2" id="KW-0436">Ligase</keyword>
<name>A0A9N9CM39_9GLOM</name>
<dbReference type="Gene3D" id="3.30.300.30">
    <property type="match status" value="1"/>
</dbReference>
<comment type="similarity">
    <text evidence="1">Belongs to the ATP-dependent AMP-binding enzyme family.</text>
</comment>
<dbReference type="InterPro" id="IPR000873">
    <property type="entry name" value="AMP-dep_synth/lig_dom"/>
</dbReference>
<gene>
    <name evidence="5" type="ORF">DEBURN_LOCUS9697</name>
</gene>
<dbReference type="Proteomes" id="UP000789706">
    <property type="component" value="Unassembled WGS sequence"/>
</dbReference>
<dbReference type="Gene3D" id="3.40.50.12780">
    <property type="entry name" value="N-terminal domain of ligase-like"/>
    <property type="match status" value="1"/>
</dbReference>
<dbReference type="InterPro" id="IPR045851">
    <property type="entry name" value="AMP-bd_C_sf"/>
</dbReference>
<feature type="domain" description="AMP-dependent synthetase/ligase" evidence="3">
    <location>
        <begin position="26"/>
        <end position="379"/>
    </location>
</feature>
<evidence type="ECO:0000313" key="6">
    <source>
        <dbReference type="Proteomes" id="UP000789706"/>
    </source>
</evidence>
<evidence type="ECO:0000259" key="4">
    <source>
        <dbReference type="Pfam" id="PF13193"/>
    </source>
</evidence>
<evidence type="ECO:0000313" key="5">
    <source>
        <dbReference type="EMBL" id="CAG8604779.1"/>
    </source>
</evidence>
<dbReference type="CDD" id="cd05911">
    <property type="entry name" value="Firefly_Luc_like"/>
    <property type="match status" value="1"/>
</dbReference>
<protein>
    <submittedName>
        <fullName evidence="5">10155_t:CDS:1</fullName>
    </submittedName>
</protein>
<evidence type="ECO:0000256" key="1">
    <source>
        <dbReference type="ARBA" id="ARBA00006432"/>
    </source>
</evidence>
<sequence length="525" mass="58463">MIFKSKFPDVDIPTTGIYQFVTSNPNKVPDDKVIFVDGITEKKLTFGELKRNTKKFAAGLIDKFNFKRGDVLALISPNEVDYPVVVFGTIAAGGKVTLVNPLYTANEFEYQFSDSNSSIIVVHPFCLSAVKEAAKKLEIPQSHILLFGDKEIDGFQPFSTLLISNNEEEEFKPIEYTFEEAKSTTAYLCYSSGTTGIQKGVETTHTNMASNVVQLHSFETILDSNSKLMGVLPFFHIYGLNILVHYVIYLGASTIILPKFDLSTFCRLIQDHKINYAHIVPPIVLLLVKSPIVKDYDLSSLQMVVSGAAPLSKELCNKFYASTKIPIKQGYGLTETSPVVTLGDDNIMVHAKVISFSGKGYNEPGELCVRGPNVMKGYLNNEERTKASFDKDGFYLSGDVVIVDEQENFFIVDRVKELIKYKGFQVAPAELEAILLDHPAVLDAAVIGVEFEEKTTEYPVAYVTLQESYEKTPQLASEIQEYVGERVAPHKRVRGGVHFIDKIPKSASGKILRKVLRENAKIQFS</sequence>